<accession>A0A834JVN8</accession>
<dbReference type="EMBL" id="JACSDY010000021">
    <property type="protein sequence ID" value="KAF7394466.1"/>
    <property type="molecule type" value="Genomic_DNA"/>
</dbReference>
<keyword evidence="3" id="KW-1185">Reference proteome</keyword>
<protein>
    <submittedName>
        <fullName evidence="2">Uncharacterized protein</fullName>
    </submittedName>
</protein>
<gene>
    <name evidence="2" type="ORF">H0235_017061</name>
</gene>
<comment type="caution">
    <text evidence="2">The sequence shown here is derived from an EMBL/GenBank/DDBJ whole genome shotgun (WGS) entry which is preliminary data.</text>
</comment>
<sequence length="72" mass="8203">MRLRAFLTLICCVQFYGTELAPNGIPDDVRKPIKRHLPLLSTNGNAAVYLCFGDEDWLTGTRRWNPLLLLVD</sequence>
<reference evidence="2" key="1">
    <citation type="journal article" date="2020" name="G3 (Bethesda)">
        <title>High-Quality Assemblies for Three Invasive Social Wasps from the &lt;i&gt;Vespula&lt;/i&gt; Genus.</title>
        <authorList>
            <person name="Harrop T.W.R."/>
            <person name="Guhlin J."/>
            <person name="McLaughlin G.M."/>
            <person name="Permina E."/>
            <person name="Stockwell P."/>
            <person name="Gilligan J."/>
            <person name="Le Lec M.F."/>
            <person name="Gruber M.A.M."/>
            <person name="Quinn O."/>
            <person name="Lovegrove M."/>
            <person name="Duncan E.J."/>
            <person name="Remnant E.J."/>
            <person name="Van Eeckhoven J."/>
            <person name="Graham B."/>
            <person name="Knapp R.A."/>
            <person name="Langford K.W."/>
            <person name="Kronenberg Z."/>
            <person name="Press M.O."/>
            <person name="Eacker S.M."/>
            <person name="Wilson-Rankin E.E."/>
            <person name="Purcell J."/>
            <person name="Lester P.J."/>
            <person name="Dearden P.K."/>
        </authorList>
    </citation>
    <scope>NUCLEOTIDE SEQUENCE</scope>
    <source>
        <strain evidence="2">Volc-1</strain>
    </source>
</reference>
<proteinExistence type="predicted"/>
<dbReference type="AlphaFoldDB" id="A0A834JVN8"/>
<name>A0A834JVN8_VESPE</name>
<feature type="chain" id="PRO_5032803438" evidence="1">
    <location>
        <begin position="21"/>
        <end position="72"/>
    </location>
</feature>
<evidence type="ECO:0000313" key="3">
    <source>
        <dbReference type="Proteomes" id="UP000600918"/>
    </source>
</evidence>
<evidence type="ECO:0000313" key="2">
    <source>
        <dbReference type="EMBL" id="KAF7394466.1"/>
    </source>
</evidence>
<keyword evidence="1" id="KW-0732">Signal</keyword>
<feature type="signal peptide" evidence="1">
    <location>
        <begin position="1"/>
        <end position="20"/>
    </location>
</feature>
<dbReference type="Proteomes" id="UP000600918">
    <property type="component" value="Unassembled WGS sequence"/>
</dbReference>
<organism evidence="2 3">
    <name type="scientific">Vespula pensylvanica</name>
    <name type="common">Western yellow jacket</name>
    <name type="synonym">Wasp</name>
    <dbReference type="NCBI Taxonomy" id="30213"/>
    <lineage>
        <taxon>Eukaryota</taxon>
        <taxon>Metazoa</taxon>
        <taxon>Ecdysozoa</taxon>
        <taxon>Arthropoda</taxon>
        <taxon>Hexapoda</taxon>
        <taxon>Insecta</taxon>
        <taxon>Pterygota</taxon>
        <taxon>Neoptera</taxon>
        <taxon>Endopterygota</taxon>
        <taxon>Hymenoptera</taxon>
        <taxon>Apocrita</taxon>
        <taxon>Aculeata</taxon>
        <taxon>Vespoidea</taxon>
        <taxon>Vespidae</taxon>
        <taxon>Vespinae</taxon>
        <taxon>Vespula</taxon>
    </lineage>
</organism>
<evidence type="ECO:0000256" key="1">
    <source>
        <dbReference type="SAM" id="SignalP"/>
    </source>
</evidence>